<evidence type="ECO:0000313" key="1">
    <source>
        <dbReference type="EMBL" id="GAH44275.1"/>
    </source>
</evidence>
<reference evidence="1" key="1">
    <citation type="journal article" date="2014" name="Front. Microbiol.">
        <title>High frequency of phylogenetically diverse reductive dehalogenase-homologous genes in deep subseafloor sedimentary metagenomes.</title>
        <authorList>
            <person name="Kawai M."/>
            <person name="Futagami T."/>
            <person name="Toyoda A."/>
            <person name="Takaki Y."/>
            <person name="Nishi S."/>
            <person name="Hori S."/>
            <person name="Arai W."/>
            <person name="Tsubouchi T."/>
            <person name="Morono Y."/>
            <person name="Uchiyama I."/>
            <person name="Ito T."/>
            <person name="Fujiyama A."/>
            <person name="Inagaki F."/>
            <person name="Takami H."/>
        </authorList>
    </citation>
    <scope>NUCLEOTIDE SEQUENCE</scope>
    <source>
        <strain evidence="1">Expedition CK06-06</strain>
    </source>
</reference>
<sequence length="80" mass="9234">MTKKYDIGFKQNCVQYLRELKIDGSVNIAGISEPIENVRDLVKALGISSYTLYKWDKEIEFDLGEVKDKKEKKYSALKLS</sequence>
<dbReference type="AlphaFoldDB" id="X1GHG2"/>
<gene>
    <name evidence="1" type="ORF">S03H2_11822</name>
</gene>
<accession>X1GHG2</accession>
<organism evidence="1">
    <name type="scientific">marine sediment metagenome</name>
    <dbReference type="NCBI Taxonomy" id="412755"/>
    <lineage>
        <taxon>unclassified sequences</taxon>
        <taxon>metagenomes</taxon>
        <taxon>ecological metagenomes</taxon>
    </lineage>
</organism>
<protein>
    <submittedName>
        <fullName evidence="1">Uncharacterized protein</fullName>
    </submittedName>
</protein>
<comment type="caution">
    <text evidence="1">The sequence shown here is derived from an EMBL/GenBank/DDBJ whole genome shotgun (WGS) entry which is preliminary data.</text>
</comment>
<proteinExistence type="predicted"/>
<name>X1GHG2_9ZZZZ</name>
<dbReference type="EMBL" id="BARU01006018">
    <property type="protein sequence ID" value="GAH44275.1"/>
    <property type="molecule type" value="Genomic_DNA"/>
</dbReference>